<dbReference type="GO" id="GO:0003712">
    <property type="term" value="F:transcription coregulator activity"/>
    <property type="evidence" value="ECO:0007669"/>
    <property type="project" value="TreeGrafter"/>
</dbReference>
<dbReference type="InterPro" id="IPR033774">
    <property type="entry name" value="YAF2_RYBP"/>
</dbReference>
<dbReference type="PANTHER" id="PTHR12920:SF4">
    <property type="entry name" value="GEO03726P1"/>
    <property type="match status" value="1"/>
</dbReference>
<evidence type="ECO:0000313" key="4">
    <source>
        <dbReference type="EnsemblMetazoa" id="ACUA021840-PA"/>
    </source>
</evidence>
<dbReference type="InterPro" id="IPR039958">
    <property type="entry name" value="RYBP/YAF2"/>
</dbReference>
<dbReference type="GO" id="GO:0045893">
    <property type="term" value="P:positive regulation of DNA-templated transcription"/>
    <property type="evidence" value="ECO:0007669"/>
    <property type="project" value="InterPro"/>
</dbReference>
<feature type="region of interest" description="Disordered" evidence="3">
    <location>
        <begin position="70"/>
        <end position="159"/>
    </location>
</feature>
<proteinExistence type="predicted"/>
<dbReference type="GO" id="GO:0005634">
    <property type="term" value="C:nucleus"/>
    <property type="evidence" value="ECO:0007669"/>
    <property type="project" value="UniProtKB-SubCell"/>
</dbReference>
<evidence type="ECO:0000256" key="1">
    <source>
        <dbReference type="ARBA" id="ARBA00004123"/>
    </source>
</evidence>
<dbReference type="EnsemblMetazoa" id="ACUA021840-RA">
    <property type="protein sequence ID" value="ACUA021840-PA"/>
    <property type="gene ID" value="ACUA021840"/>
</dbReference>
<accession>A0A182MMH9</accession>
<comment type="subcellular location">
    <subcellularLocation>
        <location evidence="1">Nucleus</location>
    </subcellularLocation>
</comment>
<name>A0A182MMH9_9DIPT</name>
<protein>
    <submittedName>
        <fullName evidence="4">Uncharacterized protein</fullName>
    </submittedName>
</protein>
<sequence>MASSLPPASSPTHLVFCVKGARNESEQQRHYANRYQMHPIPSTICALDVDILQSTSTRKPRLNSALAAQQAATQAFPGASGGSQVGTNVKSPGGTKALRSKGKRSKHPARLKNIDRSSGQTREVTVNSVTVVITEYKPKPSVSRHDSSESFSESNDSRS</sequence>
<keyword evidence="5" id="KW-1185">Reference proteome</keyword>
<dbReference type="AlphaFoldDB" id="A0A182MMH9"/>
<dbReference type="EMBL" id="AXCM01015766">
    <property type="status" value="NOT_ANNOTATED_CDS"/>
    <property type="molecule type" value="Genomic_DNA"/>
</dbReference>
<dbReference type="STRING" id="139723.A0A182MMH9"/>
<keyword evidence="2" id="KW-0539">Nucleus</keyword>
<dbReference type="Pfam" id="PF17219">
    <property type="entry name" value="YAF2_RYBP"/>
    <property type="match status" value="1"/>
</dbReference>
<reference evidence="5" key="1">
    <citation type="submission" date="2013-09" db="EMBL/GenBank/DDBJ databases">
        <title>The Genome Sequence of Anopheles culicifacies species A.</title>
        <authorList>
            <consortium name="The Broad Institute Genomics Platform"/>
            <person name="Neafsey D.E."/>
            <person name="Besansky N."/>
            <person name="Howell P."/>
            <person name="Walton C."/>
            <person name="Young S.K."/>
            <person name="Zeng Q."/>
            <person name="Gargeya S."/>
            <person name="Fitzgerald M."/>
            <person name="Haas B."/>
            <person name="Abouelleil A."/>
            <person name="Allen A.W."/>
            <person name="Alvarado L."/>
            <person name="Arachchi H.M."/>
            <person name="Berlin A.M."/>
            <person name="Chapman S.B."/>
            <person name="Gainer-Dewar J."/>
            <person name="Goldberg J."/>
            <person name="Griggs A."/>
            <person name="Gujja S."/>
            <person name="Hansen M."/>
            <person name="Howarth C."/>
            <person name="Imamovic A."/>
            <person name="Ireland A."/>
            <person name="Larimer J."/>
            <person name="McCowan C."/>
            <person name="Murphy C."/>
            <person name="Pearson M."/>
            <person name="Poon T.W."/>
            <person name="Priest M."/>
            <person name="Roberts A."/>
            <person name="Saif S."/>
            <person name="Shea T."/>
            <person name="Sisk P."/>
            <person name="Sykes S."/>
            <person name="Wortman J."/>
            <person name="Nusbaum C."/>
            <person name="Birren B."/>
        </authorList>
    </citation>
    <scope>NUCLEOTIDE SEQUENCE [LARGE SCALE GENOMIC DNA]</scope>
    <source>
        <strain evidence="5">A-37</strain>
    </source>
</reference>
<dbReference type="GO" id="GO:0003677">
    <property type="term" value="F:DNA binding"/>
    <property type="evidence" value="ECO:0007669"/>
    <property type="project" value="TreeGrafter"/>
</dbReference>
<feature type="compositionally biased region" description="Polar residues" evidence="3">
    <location>
        <begin position="116"/>
        <end position="131"/>
    </location>
</feature>
<organism evidence="4 5">
    <name type="scientific">Anopheles culicifacies</name>
    <dbReference type="NCBI Taxonomy" id="139723"/>
    <lineage>
        <taxon>Eukaryota</taxon>
        <taxon>Metazoa</taxon>
        <taxon>Ecdysozoa</taxon>
        <taxon>Arthropoda</taxon>
        <taxon>Hexapoda</taxon>
        <taxon>Insecta</taxon>
        <taxon>Pterygota</taxon>
        <taxon>Neoptera</taxon>
        <taxon>Endopterygota</taxon>
        <taxon>Diptera</taxon>
        <taxon>Nematocera</taxon>
        <taxon>Culicoidea</taxon>
        <taxon>Culicidae</taxon>
        <taxon>Anophelinae</taxon>
        <taxon>Anopheles</taxon>
        <taxon>culicifacies species complex</taxon>
    </lineage>
</organism>
<evidence type="ECO:0000256" key="2">
    <source>
        <dbReference type="ARBA" id="ARBA00023242"/>
    </source>
</evidence>
<evidence type="ECO:0000256" key="3">
    <source>
        <dbReference type="SAM" id="MobiDB-lite"/>
    </source>
</evidence>
<feature type="compositionally biased region" description="Basic residues" evidence="3">
    <location>
        <begin position="98"/>
        <end position="110"/>
    </location>
</feature>
<dbReference type="PANTHER" id="PTHR12920">
    <property type="entry name" value="RYBP AND YAF2-RELATED"/>
    <property type="match status" value="1"/>
</dbReference>
<evidence type="ECO:0000313" key="5">
    <source>
        <dbReference type="Proteomes" id="UP000075883"/>
    </source>
</evidence>
<feature type="compositionally biased region" description="Low complexity" evidence="3">
    <location>
        <begin position="149"/>
        <end position="159"/>
    </location>
</feature>
<dbReference type="VEuPathDB" id="VectorBase:ACUA021840"/>
<dbReference type="Proteomes" id="UP000075883">
    <property type="component" value="Unassembled WGS sequence"/>
</dbReference>
<reference evidence="4" key="2">
    <citation type="submission" date="2020-05" db="UniProtKB">
        <authorList>
            <consortium name="EnsemblMetazoa"/>
        </authorList>
    </citation>
    <scope>IDENTIFICATION</scope>
    <source>
        <strain evidence="4">A-37</strain>
    </source>
</reference>